<keyword evidence="3" id="KW-1185">Reference proteome</keyword>
<protein>
    <submittedName>
        <fullName evidence="2">Uncharacterized protein</fullName>
    </submittedName>
</protein>
<dbReference type="EMBL" id="LXQA010537715">
    <property type="protein sequence ID" value="MCI57938.1"/>
    <property type="molecule type" value="Genomic_DNA"/>
</dbReference>
<evidence type="ECO:0000313" key="3">
    <source>
        <dbReference type="Proteomes" id="UP000265520"/>
    </source>
</evidence>
<feature type="region of interest" description="Disordered" evidence="1">
    <location>
        <begin position="1"/>
        <end position="41"/>
    </location>
</feature>
<feature type="compositionally biased region" description="Basic and acidic residues" evidence="1">
    <location>
        <begin position="29"/>
        <end position="41"/>
    </location>
</feature>
<dbReference type="Proteomes" id="UP000265520">
    <property type="component" value="Unassembled WGS sequence"/>
</dbReference>
<accession>A0A392TA68</accession>
<dbReference type="AlphaFoldDB" id="A0A392TA68"/>
<sequence length="41" mass="4794">MKDVKKWQRMRAALKKRVAPRPPKPMEVVSDKSRCLSSKPE</sequence>
<evidence type="ECO:0000313" key="2">
    <source>
        <dbReference type="EMBL" id="MCI57938.1"/>
    </source>
</evidence>
<organism evidence="2 3">
    <name type="scientific">Trifolium medium</name>
    <dbReference type="NCBI Taxonomy" id="97028"/>
    <lineage>
        <taxon>Eukaryota</taxon>
        <taxon>Viridiplantae</taxon>
        <taxon>Streptophyta</taxon>
        <taxon>Embryophyta</taxon>
        <taxon>Tracheophyta</taxon>
        <taxon>Spermatophyta</taxon>
        <taxon>Magnoliopsida</taxon>
        <taxon>eudicotyledons</taxon>
        <taxon>Gunneridae</taxon>
        <taxon>Pentapetalae</taxon>
        <taxon>rosids</taxon>
        <taxon>fabids</taxon>
        <taxon>Fabales</taxon>
        <taxon>Fabaceae</taxon>
        <taxon>Papilionoideae</taxon>
        <taxon>50 kb inversion clade</taxon>
        <taxon>NPAAA clade</taxon>
        <taxon>Hologalegina</taxon>
        <taxon>IRL clade</taxon>
        <taxon>Trifolieae</taxon>
        <taxon>Trifolium</taxon>
    </lineage>
</organism>
<name>A0A392TA68_9FABA</name>
<evidence type="ECO:0000256" key="1">
    <source>
        <dbReference type="SAM" id="MobiDB-lite"/>
    </source>
</evidence>
<feature type="non-terminal residue" evidence="2">
    <location>
        <position position="41"/>
    </location>
</feature>
<reference evidence="2 3" key="1">
    <citation type="journal article" date="2018" name="Front. Plant Sci.">
        <title>Red Clover (Trifolium pratense) and Zigzag Clover (T. medium) - A Picture of Genomic Similarities and Differences.</title>
        <authorList>
            <person name="Dluhosova J."/>
            <person name="Istvanek J."/>
            <person name="Nedelnik J."/>
            <person name="Repkova J."/>
        </authorList>
    </citation>
    <scope>NUCLEOTIDE SEQUENCE [LARGE SCALE GENOMIC DNA]</scope>
    <source>
        <strain evidence="3">cv. 10/8</strain>
        <tissue evidence="2">Leaf</tissue>
    </source>
</reference>
<feature type="compositionally biased region" description="Basic residues" evidence="1">
    <location>
        <begin position="7"/>
        <end position="19"/>
    </location>
</feature>
<proteinExistence type="predicted"/>
<comment type="caution">
    <text evidence="2">The sequence shown here is derived from an EMBL/GenBank/DDBJ whole genome shotgun (WGS) entry which is preliminary data.</text>
</comment>